<sequence length="1027" mass="116033">MAVATPLSLSEILKIAEQVPIFDGSSDVVLVLEGIARLGQWDERINDGVQVKIAFMRTLGAVSSVLSTIKPTTMVMVCKLLKEKFGHNSSQSKLIHQDLILCEGEDPYPFIEAIKQKVLQLLSLSEVPDSTDASGSIIYDSLLNNILLSSLTSDLGMKVMSRMPKSANEIETILVNEFTIRECGRLRLQKLNVTENSQATEVQTQVPSGDESRNDRTKPLRKEEVKEFLDRFQLDHLHGKRRIQLEKLLIENHDVFAKSAFDLGSYSEDPFHIEVENSDPVRIRPYPIPFHLHKVAKDEIDGMLACDVIEPSEKNRVAEALSRLPVNPYPENLATEFAFAVGTDGNNHDMQAGYQAPNSSHVITRSGKSTDHPVQIYESDNKGKLSGKSVGPKGEIITSSKPSNFIGNQISRDNEDIFHGEIREHQQKDPFCRAISNYQKFAKDMPPDDNKRIIIQKIDNFVIDEDLDFLCHVTIPSQRYKSSDVRILPVVPQFLIKSVLEIYHDSSIGGHFGFWKTYIHIHERFYFRNMYAIIKKYVQSCLVCCQRKGLIYTPKSPLGSLPEVSRPLEMVGIDLLGPLPESVNARNKWILVISDAFSKHVTLVALLNKTANCVAKAFVEKFMLIYGPCENLVSDQGKEFCSDILNIIAEILKMKKMRTASFHPQCNGMTGRRNREITNLLSIFVRQKDYSDWDSQLPYIQWCINTAYHEKSAKLKQKENYDRDAKDIRLNVGDLVLLHVPRVARHNKLDRIRWLGPYLVIRLMGNGINFEIRRVADGKTEIIHPNRLKQYVASQPWDHLTTKQFDGIKTDKPRKEVTWADDQGYNLTSSITNISTTPILTNSITAPLLDSPNPSIQIPVLPVIDFLPPSDRIITFTETMDNGNSIGTPDTSSQPLTPLPRTPRFLIPDNLHDGNYSEQPVPFVWTPPQQRPISLPPRLESQDSSLTPGILKQSISIGSEERLMWDDYLGPEYPDSSPLTDSHALEPKQLFVPVKFSSPMVKAEVDRSPHRAFIGGQISDENYTRPA</sequence>
<dbReference type="Gene3D" id="1.10.340.70">
    <property type="match status" value="1"/>
</dbReference>
<dbReference type="AlphaFoldDB" id="A0AA88HCP9"/>
<name>A0AA88HCP9_ARTSF</name>
<dbReference type="SUPFAM" id="SSF53098">
    <property type="entry name" value="Ribonuclease H-like"/>
    <property type="match status" value="1"/>
</dbReference>
<feature type="compositionally biased region" description="Polar residues" evidence="2">
    <location>
        <begin position="197"/>
        <end position="207"/>
    </location>
</feature>
<dbReference type="EC" id="2.7.7.49" evidence="1"/>
<feature type="compositionally biased region" description="Basic and acidic residues" evidence="2">
    <location>
        <begin position="210"/>
        <end position="220"/>
    </location>
</feature>
<dbReference type="InterPro" id="IPR041588">
    <property type="entry name" value="Integrase_H2C2"/>
</dbReference>
<dbReference type="FunFam" id="1.10.340.70:FF:000001">
    <property type="entry name" value="Retrovirus-related Pol polyprotein from transposon gypsy-like Protein"/>
    <property type="match status" value="1"/>
</dbReference>
<dbReference type="Pfam" id="PF17921">
    <property type="entry name" value="Integrase_H2C2"/>
    <property type="match status" value="1"/>
</dbReference>
<evidence type="ECO:0000256" key="1">
    <source>
        <dbReference type="ARBA" id="ARBA00012493"/>
    </source>
</evidence>
<dbReference type="GO" id="GO:0042575">
    <property type="term" value="C:DNA polymerase complex"/>
    <property type="evidence" value="ECO:0007669"/>
    <property type="project" value="UniProtKB-ARBA"/>
</dbReference>
<dbReference type="Gene3D" id="3.30.420.10">
    <property type="entry name" value="Ribonuclease H-like superfamily/Ribonuclease H"/>
    <property type="match status" value="1"/>
</dbReference>
<dbReference type="InterPro" id="IPR043502">
    <property type="entry name" value="DNA/RNA_pol_sf"/>
</dbReference>
<keyword evidence="5" id="KW-1185">Reference proteome</keyword>
<dbReference type="InterPro" id="IPR001584">
    <property type="entry name" value="Integrase_cat-core"/>
</dbReference>
<evidence type="ECO:0000313" key="5">
    <source>
        <dbReference type="Proteomes" id="UP001187531"/>
    </source>
</evidence>
<accession>A0AA88HCP9</accession>
<feature type="region of interest" description="Disordered" evidence="2">
    <location>
        <begin position="880"/>
        <end position="912"/>
    </location>
</feature>
<dbReference type="InterPro" id="IPR050951">
    <property type="entry name" value="Retrovirus_Pol_polyprotein"/>
</dbReference>
<comment type="caution">
    <text evidence="4">The sequence shown here is derived from an EMBL/GenBank/DDBJ whole genome shotgun (WGS) entry which is preliminary data.</text>
</comment>
<evidence type="ECO:0000313" key="4">
    <source>
        <dbReference type="EMBL" id="KAK2708968.1"/>
    </source>
</evidence>
<protein>
    <recommendedName>
        <fullName evidence="1">RNA-directed DNA polymerase</fullName>
        <ecNumber evidence="1">2.7.7.49</ecNumber>
    </recommendedName>
</protein>
<feature type="compositionally biased region" description="Polar residues" evidence="2">
    <location>
        <begin position="880"/>
        <end position="894"/>
    </location>
</feature>
<evidence type="ECO:0000256" key="2">
    <source>
        <dbReference type="SAM" id="MobiDB-lite"/>
    </source>
</evidence>
<feature type="domain" description="Integrase catalytic" evidence="3">
    <location>
        <begin position="563"/>
        <end position="725"/>
    </location>
</feature>
<organism evidence="4 5">
    <name type="scientific">Artemia franciscana</name>
    <name type="common">Brine shrimp</name>
    <name type="synonym">Artemia sanfranciscana</name>
    <dbReference type="NCBI Taxonomy" id="6661"/>
    <lineage>
        <taxon>Eukaryota</taxon>
        <taxon>Metazoa</taxon>
        <taxon>Ecdysozoa</taxon>
        <taxon>Arthropoda</taxon>
        <taxon>Crustacea</taxon>
        <taxon>Branchiopoda</taxon>
        <taxon>Anostraca</taxon>
        <taxon>Artemiidae</taxon>
        <taxon>Artemia</taxon>
    </lineage>
</organism>
<dbReference type="InterPro" id="IPR012337">
    <property type="entry name" value="RNaseH-like_sf"/>
</dbReference>
<dbReference type="Proteomes" id="UP001187531">
    <property type="component" value="Unassembled WGS sequence"/>
</dbReference>
<dbReference type="SUPFAM" id="SSF56672">
    <property type="entry name" value="DNA/RNA polymerases"/>
    <property type="match status" value="1"/>
</dbReference>
<feature type="region of interest" description="Disordered" evidence="2">
    <location>
        <begin position="197"/>
        <end position="220"/>
    </location>
</feature>
<dbReference type="GO" id="GO:0015074">
    <property type="term" value="P:DNA integration"/>
    <property type="evidence" value="ECO:0007669"/>
    <property type="project" value="InterPro"/>
</dbReference>
<proteinExistence type="predicted"/>
<evidence type="ECO:0000259" key="3">
    <source>
        <dbReference type="PROSITE" id="PS50994"/>
    </source>
</evidence>
<dbReference type="PANTHER" id="PTHR37984">
    <property type="entry name" value="PROTEIN CBG26694"/>
    <property type="match status" value="1"/>
</dbReference>
<reference evidence="4" key="1">
    <citation type="submission" date="2023-07" db="EMBL/GenBank/DDBJ databases">
        <title>Chromosome-level genome assembly of Artemia franciscana.</title>
        <authorList>
            <person name="Jo E."/>
        </authorList>
    </citation>
    <scope>NUCLEOTIDE SEQUENCE</scope>
    <source>
        <tissue evidence="4">Whole body</tissue>
    </source>
</reference>
<gene>
    <name evidence="4" type="ORF">QYM36_014558</name>
</gene>
<dbReference type="EMBL" id="JAVRJZ010000018">
    <property type="protein sequence ID" value="KAK2708968.1"/>
    <property type="molecule type" value="Genomic_DNA"/>
</dbReference>
<dbReference type="GO" id="GO:0003676">
    <property type="term" value="F:nucleic acid binding"/>
    <property type="evidence" value="ECO:0007669"/>
    <property type="project" value="InterPro"/>
</dbReference>
<dbReference type="GO" id="GO:0003964">
    <property type="term" value="F:RNA-directed DNA polymerase activity"/>
    <property type="evidence" value="ECO:0007669"/>
    <property type="project" value="UniProtKB-EC"/>
</dbReference>
<dbReference type="InterPro" id="IPR036397">
    <property type="entry name" value="RNaseH_sf"/>
</dbReference>
<dbReference type="PANTHER" id="PTHR37984:SF15">
    <property type="entry name" value="INTEGRASE CATALYTIC DOMAIN-CONTAINING PROTEIN"/>
    <property type="match status" value="1"/>
</dbReference>
<dbReference type="PROSITE" id="PS50994">
    <property type="entry name" value="INTEGRASE"/>
    <property type="match status" value="1"/>
</dbReference>